<dbReference type="EMBL" id="CP026995">
    <property type="protein sequence ID" value="QLH06497.1"/>
    <property type="molecule type" value="Genomic_DNA"/>
</dbReference>
<dbReference type="Proteomes" id="UP000509478">
    <property type="component" value="Chromosome"/>
</dbReference>
<evidence type="ECO:0000313" key="2">
    <source>
        <dbReference type="Proteomes" id="UP000509478"/>
    </source>
</evidence>
<gene>
    <name evidence="1" type="ORF">C5F50_04985</name>
</gene>
<dbReference type="AlphaFoldDB" id="A0A7D5R5X5"/>
<protein>
    <submittedName>
        <fullName evidence="1">Uncharacterized protein</fullName>
    </submittedName>
</protein>
<organism evidence="1 2">
    <name type="scientific">Nitrosopumilus ureiphilus</name>
    <dbReference type="NCBI Taxonomy" id="1470067"/>
    <lineage>
        <taxon>Archaea</taxon>
        <taxon>Nitrososphaerota</taxon>
        <taxon>Nitrososphaeria</taxon>
        <taxon>Nitrosopumilales</taxon>
        <taxon>Nitrosopumilaceae</taxon>
        <taxon>Nitrosopumilus</taxon>
    </lineage>
</organism>
<evidence type="ECO:0000313" key="1">
    <source>
        <dbReference type="EMBL" id="QLH06497.1"/>
    </source>
</evidence>
<sequence>MGPSQGHIAEYFLNDEQFEETFLSNNDERYSTYDQSLTTNFSSQQCAELFDRIHQEFKDKPCACCNPPPGEPVCEPVGFDTVLAGNKEFRDSGCEYIYKEWAHLTNDIETASWLMYPTYYNIDMLKTNFSKEIPIAVEYRGYDECLSFKVVIKQHEGKRPVIAERLYENICSANKQDAYRLPSYRAELTDHGEPIILSKGNYQLLLYNIVDKEVIDEESKHAGQFYFSSHYVPEKQSEKQGYDYTQPASKVLRDTRCAEWFDKIMQTGKDLDSEFGLKYELRETNVFRDLECASFVTEWGFLTDYDVWNIGISWEEIASGHD</sequence>
<reference evidence="1 2" key="1">
    <citation type="submission" date="2018-02" db="EMBL/GenBank/DDBJ databases">
        <title>Complete genome of Nitrosopumilus ureaphilus PS0.</title>
        <authorList>
            <person name="Qin W."/>
            <person name="Zheng Y."/>
            <person name="Stahl D.A."/>
        </authorList>
    </citation>
    <scope>NUCLEOTIDE SEQUENCE [LARGE SCALE GENOMIC DNA]</scope>
    <source>
        <strain evidence="1 2">PS0</strain>
    </source>
</reference>
<name>A0A7D5R5X5_9ARCH</name>
<proteinExistence type="predicted"/>
<dbReference type="KEGG" id="nue:C5F50_04985"/>
<keyword evidence="2" id="KW-1185">Reference proteome</keyword>
<accession>A0A7D5R5X5</accession>